<comment type="caution">
    <text evidence="2">The sequence shown here is derived from an EMBL/GenBank/DDBJ whole genome shotgun (WGS) entry which is preliminary data.</text>
</comment>
<evidence type="ECO:0008006" key="4">
    <source>
        <dbReference type="Google" id="ProtNLM"/>
    </source>
</evidence>
<dbReference type="Proteomes" id="UP001157069">
    <property type="component" value="Unassembled WGS sequence"/>
</dbReference>
<dbReference type="Pfam" id="PF01177">
    <property type="entry name" value="Asp_Glu_race"/>
    <property type="match status" value="1"/>
</dbReference>
<dbReference type="Gene3D" id="3.40.50.12500">
    <property type="match status" value="1"/>
</dbReference>
<protein>
    <recommendedName>
        <fullName evidence="4">Arylsulfatase</fullName>
    </recommendedName>
</protein>
<keyword evidence="3" id="KW-1185">Reference proteome</keyword>
<comment type="similarity">
    <text evidence="1">Belongs to the HyuE racemase family.</text>
</comment>
<dbReference type="EMBL" id="BSVA01000001">
    <property type="protein sequence ID" value="GMA91031.1"/>
    <property type="molecule type" value="Genomic_DNA"/>
</dbReference>
<name>A0ABQ6JRU6_9MICO</name>
<dbReference type="InterPro" id="IPR053714">
    <property type="entry name" value="Iso_Racemase_Enz_sf"/>
</dbReference>
<dbReference type="InterPro" id="IPR015942">
    <property type="entry name" value="Asp/Glu/hydantoin_racemase"/>
</dbReference>
<reference evidence="3" key="1">
    <citation type="journal article" date="2019" name="Int. J. Syst. Evol. Microbiol.">
        <title>The Global Catalogue of Microorganisms (GCM) 10K type strain sequencing project: providing services to taxonomists for standard genome sequencing and annotation.</title>
        <authorList>
            <consortium name="The Broad Institute Genomics Platform"/>
            <consortium name="The Broad Institute Genome Sequencing Center for Infectious Disease"/>
            <person name="Wu L."/>
            <person name="Ma J."/>
        </authorList>
    </citation>
    <scope>NUCLEOTIDE SEQUENCE [LARGE SCALE GENOMIC DNA]</scope>
    <source>
        <strain evidence="3">NBRC 108755</strain>
    </source>
</reference>
<gene>
    <name evidence="2" type="ORF">GCM10025869_15600</name>
</gene>
<evidence type="ECO:0000313" key="3">
    <source>
        <dbReference type="Proteomes" id="UP001157069"/>
    </source>
</evidence>
<accession>A0ABQ6JRU6</accession>
<organism evidence="2 3">
    <name type="scientific">Homoserinibacter gongjuensis</name>
    <dbReference type="NCBI Taxonomy" id="1162968"/>
    <lineage>
        <taxon>Bacteria</taxon>
        <taxon>Bacillati</taxon>
        <taxon>Actinomycetota</taxon>
        <taxon>Actinomycetes</taxon>
        <taxon>Micrococcales</taxon>
        <taxon>Microbacteriaceae</taxon>
        <taxon>Homoserinibacter</taxon>
    </lineage>
</organism>
<evidence type="ECO:0000256" key="1">
    <source>
        <dbReference type="ARBA" id="ARBA00038414"/>
    </source>
</evidence>
<evidence type="ECO:0000313" key="2">
    <source>
        <dbReference type="EMBL" id="GMA91031.1"/>
    </source>
</evidence>
<sequence length="224" mass="22389">MRIGFLHTVPALAPRFDADLASAVPDATAVHVVDAELLATAIRSGVDAHVDAAVAEHIAHLASEGADAVLVTCSSIGESVEKAAAAARVPVVRVDTRMAADAIETAGAGGRIVVLATLEATLGPTGRLLERAAADAAEPPSVRAHVVPDAAAARSAGDVERHDRLVAEAVREAAAEADVIVLAQASMAAAADEAHVDVPVLTSPASALRAVLDAAEGAGSAVPR</sequence>
<dbReference type="RefSeq" id="WP_284299146.1">
    <property type="nucleotide sequence ID" value="NZ_BSVA01000001.1"/>
</dbReference>
<proteinExistence type="inferred from homology"/>